<reference evidence="2 3" key="1">
    <citation type="submission" date="2019-11" db="EMBL/GenBank/DDBJ databases">
        <title>Genome of Strain BIT-d1.</title>
        <authorList>
            <person name="Yang Y."/>
        </authorList>
    </citation>
    <scope>NUCLEOTIDE SEQUENCE [LARGE SCALE GENOMIC DNA]</scope>
    <source>
        <strain evidence="2 3">BIT-d1</strain>
    </source>
</reference>
<keyword evidence="3" id="KW-1185">Reference proteome</keyword>
<protein>
    <submittedName>
        <fullName evidence="2">Uncharacterized protein</fullName>
    </submittedName>
</protein>
<dbReference type="Proteomes" id="UP000438760">
    <property type="component" value="Unassembled WGS sequence"/>
</dbReference>
<organism evidence="2 3">
    <name type="scientific">Myroides albus</name>
    <dbReference type="NCBI Taxonomy" id="2562892"/>
    <lineage>
        <taxon>Bacteria</taxon>
        <taxon>Pseudomonadati</taxon>
        <taxon>Bacteroidota</taxon>
        <taxon>Flavobacteriia</taxon>
        <taxon>Flavobacteriales</taxon>
        <taxon>Flavobacteriaceae</taxon>
        <taxon>Myroides</taxon>
    </lineage>
</organism>
<sequence>MKYVVYTLITSMVFYGFYKFYFLSSTVCIRDYACYLKDPIFYGALCITVLVDILILHLITKTHQEF</sequence>
<keyword evidence="1" id="KW-0472">Membrane</keyword>
<keyword evidence="1" id="KW-1133">Transmembrane helix</keyword>
<proteinExistence type="predicted"/>
<dbReference type="RefSeq" id="WP_155090733.1">
    <property type="nucleotide sequence ID" value="NZ_CP102754.1"/>
</dbReference>
<keyword evidence="1" id="KW-0812">Transmembrane</keyword>
<gene>
    <name evidence="2" type="ORF">GJV76_00760</name>
</gene>
<evidence type="ECO:0000256" key="1">
    <source>
        <dbReference type="SAM" id="Phobius"/>
    </source>
</evidence>
<comment type="caution">
    <text evidence="2">The sequence shown here is derived from an EMBL/GenBank/DDBJ whole genome shotgun (WGS) entry which is preliminary data.</text>
</comment>
<accession>A0A6I3LKX7</accession>
<evidence type="ECO:0000313" key="3">
    <source>
        <dbReference type="Proteomes" id="UP000438760"/>
    </source>
</evidence>
<dbReference type="EMBL" id="WMJX01000001">
    <property type="protein sequence ID" value="MTG96685.1"/>
    <property type="molecule type" value="Genomic_DNA"/>
</dbReference>
<feature type="transmembrane region" description="Helical" evidence="1">
    <location>
        <begin position="6"/>
        <end position="28"/>
    </location>
</feature>
<name>A0A6I3LKX7_9FLAO</name>
<evidence type="ECO:0000313" key="2">
    <source>
        <dbReference type="EMBL" id="MTG96685.1"/>
    </source>
</evidence>
<feature type="transmembrane region" description="Helical" evidence="1">
    <location>
        <begin position="40"/>
        <end position="59"/>
    </location>
</feature>
<dbReference type="AlphaFoldDB" id="A0A6I3LKX7"/>
<dbReference type="OrthoDB" id="9926363at2"/>